<dbReference type="Pfam" id="PF20684">
    <property type="entry name" value="Fung_rhodopsin"/>
    <property type="match status" value="1"/>
</dbReference>
<evidence type="ECO:0000256" key="3">
    <source>
        <dbReference type="ARBA" id="ARBA00022989"/>
    </source>
</evidence>
<keyword evidence="2 7" id="KW-0812">Transmembrane</keyword>
<feature type="transmembrane region" description="Helical" evidence="7">
    <location>
        <begin position="263"/>
        <end position="285"/>
    </location>
</feature>
<feature type="transmembrane region" description="Helical" evidence="7">
    <location>
        <begin position="229"/>
        <end position="251"/>
    </location>
</feature>
<evidence type="ECO:0000256" key="6">
    <source>
        <dbReference type="SAM" id="MobiDB-lite"/>
    </source>
</evidence>
<gene>
    <name evidence="9" type="ORF">sscle_10g077170</name>
</gene>
<dbReference type="InterPro" id="IPR049326">
    <property type="entry name" value="Rhodopsin_dom_fungi"/>
</dbReference>
<dbReference type="OrthoDB" id="444631at2759"/>
<name>A0A1D9QDE1_SCLS1</name>
<evidence type="ECO:0000256" key="7">
    <source>
        <dbReference type="SAM" id="Phobius"/>
    </source>
</evidence>
<feature type="transmembrane region" description="Helical" evidence="7">
    <location>
        <begin position="193"/>
        <end position="217"/>
    </location>
</feature>
<evidence type="ECO:0000256" key="5">
    <source>
        <dbReference type="ARBA" id="ARBA00038359"/>
    </source>
</evidence>
<feature type="transmembrane region" description="Helical" evidence="7">
    <location>
        <begin position="40"/>
        <end position="59"/>
    </location>
</feature>
<dbReference type="PANTHER" id="PTHR33048:SF47">
    <property type="entry name" value="INTEGRAL MEMBRANE PROTEIN-RELATED"/>
    <property type="match status" value="1"/>
</dbReference>
<dbReference type="VEuPathDB" id="FungiDB:sscle_10g077170"/>
<dbReference type="AlphaFoldDB" id="A0A1D9QDE1"/>
<keyword evidence="3 7" id="KW-1133">Transmembrane helix</keyword>
<organism evidence="9 10">
    <name type="scientific">Sclerotinia sclerotiorum (strain ATCC 18683 / 1980 / Ss-1)</name>
    <name type="common">White mold</name>
    <name type="synonym">Whetzelinia sclerotiorum</name>
    <dbReference type="NCBI Taxonomy" id="665079"/>
    <lineage>
        <taxon>Eukaryota</taxon>
        <taxon>Fungi</taxon>
        <taxon>Dikarya</taxon>
        <taxon>Ascomycota</taxon>
        <taxon>Pezizomycotina</taxon>
        <taxon>Leotiomycetes</taxon>
        <taxon>Helotiales</taxon>
        <taxon>Sclerotiniaceae</taxon>
        <taxon>Sclerotinia</taxon>
    </lineage>
</organism>
<dbReference type="InterPro" id="IPR052337">
    <property type="entry name" value="SAT4-like"/>
</dbReference>
<evidence type="ECO:0000256" key="2">
    <source>
        <dbReference type="ARBA" id="ARBA00022692"/>
    </source>
</evidence>
<evidence type="ECO:0000313" key="10">
    <source>
        <dbReference type="Proteomes" id="UP000177798"/>
    </source>
</evidence>
<accession>A0A1D9QDE1</accession>
<feature type="transmembrane region" description="Helical" evidence="7">
    <location>
        <begin position="154"/>
        <end position="173"/>
    </location>
</feature>
<feature type="transmembrane region" description="Helical" evidence="7">
    <location>
        <begin position="110"/>
        <end position="134"/>
    </location>
</feature>
<feature type="region of interest" description="Disordered" evidence="6">
    <location>
        <begin position="357"/>
        <end position="399"/>
    </location>
</feature>
<dbReference type="Proteomes" id="UP000177798">
    <property type="component" value="Chromosome 10"/>
</dbReference>
<dbReference type="GO" id="GO:0016020">
    <property type="term" value="C:membrane"/>
    <property type="evidence" value="ECO:0007669"/>
    <property type="project" value="UniProtKB-SubCell"/>
</dbReference>
<feature type="domain" description="Rhodopsin" evidence="8">
    <location>
        <begin position="55"/>
        <end position="292"/>
    </location>
</feature>
<reference evidence="10" key="1">
    <citation type="journal article" date="2017" name="Genome Biol. Evol.">
        <title>The complete genome sequence of the phytopathogenic fungus Sclerotinia sclerotiorum reveals insights into the genome architecture of broad host range pathogens.</title>
        <authorList>
            <person name="Derbyshire M."/>
            <person name="Denton-Giles M."/>
            <person name="Hegedus D."/>
            <person name="Seifbarghy S."/>
            <person name="Rollins J."/>
            <person name="van Kan J."/>
            <person name="Seidl M.F."/>
            <person name="Faino L."/>
            <person name="Mbengue M."/>
            <person name="Navaud O."/>
            <person name="Raffaele S."/>
            <person name="Hammond-Kosack K."/>
            <person name="Heard S."/>
            <person name="Oliver R."/>
        </authorList>
    </citation>
    <scope>NUCLEOTIDE SEQUENCE [LARGE SCALE GENOMIC DNA]</scope>
    <source>
        <strain evidence="10">ATCC 18683 / 1980 / Ss-1</strain>
    </source>
</reference>
<proteinExistence type="inferred from homology"/>
<feature type="transmembrane region" description="Helical" evidence="7">
    <location>
        <begin position="71"/>
        <end position="90"/>
    </location>
</feature>
<evidence type="ECO:0000256" key="4">
    <source>
        <dbReference type="ARBA" id="ARBA00023136"/>
    </source>
</evidence>
<evidence type="ECO:0000256" key="1">
    <source>
        <dbReference type="ARBA" id="ARBA00004141"/>
    </source>
</evidence>
<comment type="subcellular location">
    <subcellularLocation>
        <location evidence="1">Membrane</location>
        <topology evidence="1">Multi-pass membrane protein</topology>
    </subcellularLocation>
</comment>
<feature type="compositionally biased region" description="Acidic residues" evidence="6">
    <location>
        <begin position="360"/>
        <end position="370"/>
    </location>
</feature>
<sequence length="422" mass="47242">MAGLSPSQLEELLQGPALNPPLGVIPNFDNSYTLLPVANAVKIVTTILATLAIFIRIYTKFRIIREIHLEDYIAVAAWGGYIVFIVTTGFDPKVFGRHQWNIRLVDFQIFLYGTYISSISFGLAILSIKISILLQYIRIFTAGTRDLMFWSCHALMWMTVIFYVILLFMTIFLCTPVPKFWNVLETGHCLNMNYVFLATGTANTISDFLIILLPQPIIWRLQMSFKEHVGVSAIFSTGLLACIASMVRLIISSKLLKNNDVTWLTSIMCIPSYVELGAGIITSCLPTLPRFFKTMAQISWISKMYKCFSSCFRSSKSSNSSSKKISERSGRSSWVRNRRRLSMVRVERGVAGSLDGLEGWGDEGEGEDPDAVFPTTRLGDVTTSRGVRNEGDNLKLKNFDEERGVPQVSVIRQGSEATEGSN</sequence>
<keyword evidence="4 7" id="KW-0472">Membrane</keyword>
<feature type="compositionally biased region" description="Basic and acidic residues" evidence="6">
    <location>
        <begin position="387"/>
        <end position="399"/>
    </location>
</feature>
<evidence type="ECO:0000313" key="9">
    <source>
        <dbReference type="EMBL" id="APA12947.1"/>
    </source>
</evidence>
<comment type="similarity">
    <text evidence="5">Belongs to the SAT4 family.</text>
</comment>
<evidence type="ECO:0000259" key="8">
    <source>
        <dbReference type="Pfam" id="PF20684"/>
    </source>
</evidence>
<dbReference type="PANTHER" id="PTHR33048">
    <property type="entry name" value="PTH11-LIKE INTEGRAL MEMBRANE PROTEIN (AFU_ORTHOLOGUE AFUA_5G11245)"/>
    <property type="match status" value="1"/>
</dbReference>
<dbReference type="EMBL" id="CP017823">
    <property type="protein sequence ID" value="APA12947.1"/>
    <property type="molecule type" value="Genomic_DNA"/>
</dbReference>
<protein>
    <recommendedName>
        <fullName evidence="8">Rhodopsin domain-containing protein</fullName>
    </recommendedName>
</protein>